<dbReference type="PROSITE" id="PS51084">
    <property type="entry name" value="HIT_2"/>
    <property type="match status" value="1"/>
</dbReference>
<proteinExistence type="predicted"/>
<reference evidence="3 4" key="1">
    <citation type="submission" date="2023-07" db="EMBL/GenBank/DDBJ databases">
        <title>Sorghum-associated microbial communities from plants grown in Nebraska, USA.</title>
        <authorList>
            <person name="Schachtman D."/>
        </authorList>
    </citation>
    <scope>NUCLEOTIDE SEQUENCE [LARGE SCALE GENOMIC DNA]</scope>
    <source>
        <strain evidence="3 4">BE248</strain>
    </source>
</reference>
<gene>
    <name evidence="3" type="ORF">J2X11_001406</name>
</gene>
<dbReference type="Proteomes" id="UP001257739">
    <property type="component" value="Unassembled WGS sequence"/>
</dbReference>
<keyword evidence="4" id="KW-1185">Reference proteome</keyword>
<sequence>MSQPDPDCLFCKIVAGDIPAEVVSETEHTFAFKDINPEAPTHVLVIPRRHEPDIGSLAAADPDAAIALLNEAKSIADQAGNGSYRLVFNTGADANQTVFHCHGHVLAGRSMSWPPG</sequence>
<dbReference type="SUPFAM" id="SSF54197">
    <property type="entry name" value="HIT-like"/>
    <property type="match status" value="1"/>
</dbReference>
<comment type="caution">
    <text evidence="3">The sequence shown here is derived from an EMBL/GenBank/DDBJ whole genome shotgun (WGS) entry which is preliminary data.</text>
</comment>
<evidence type="ECO:0000313" key="3">
    <source>
        <dbReference type="EMBL" id="MDR7086567.1"/>
    </source>
</evidence>
<dbReference type="PANTHER" id="PTHR23089">
    <property type="entry name" value="HISTIDINE TRIAD HIT PROTEIN"/>
    <property type="match status" value="1"/>
</dbReference>
<feature type="short sequence motif" description="Histidine triad motif" evidence="1">
    <location>
        <begin position="100"/>
        <end position="104"/>
    </location>
</feature>
<organism evidence="3 4">
    <name type="scientific">Aeromicrobium panaciterrae</name>
    <dbReference type="NCBI Taxonomy" id="363861"/>
    <lineage>
        <taxon>Bacteria</taxon>
        <taxon>Bacillati</taxon>
        <taxon>Actinomycetota</taxon>
        <taxon>Actinomycetes</taxon>
        <taxon>Propionibacteriales</taxon>
        <taxon>Nocardioidaceae</taxon>
        <taxon>Aeromicrobium</taxon>
    </lineage>
</organism>
<dbReference type="RefSeq" id="WP_309968638.1">
    <property type="nucleotide sequence ID" value="NZ_JAVDWH010000001.1"/>
</dbReference>
<name>A0ABU1UN16_9ACTN</name>
<accession>A0ABU1UN16</accession>
<dbReference type="Pfam" id="PF01230">
    <property type="entry name" value="HIT"/>
    <property type="match status" value="1"/>
</dbReference>
<evidence type="ECO:0000256" key="1">
    <source>
        <dbReference type="PROSITE-ProRule" id="PRU00464"/>
    </source>
</evidence>
<dbReference type="Gene3D" id="3.30.428.10">
    <property type="entry name" value="HIT-like"/>
    <property type="match status" value="1"/>
</dbReference>
<dbReference type="InterPro" id="IPR001310">
    <property type="entry name" value="Histidine_triad_HIT"/>
</dbReference>
<dbReference type="InterPro" id="IPR011146">
    <property type="entry name" value="HIT-like"/>
</dbReference>
<dbReference type="EMBL" id="JAVDWH010000001">
    <property type="protein sequence ID" value="MDR7086567.1"/>
    <property type="molecule type" value="Genomic_DNA"/>
</dbReference>
<evidence type="ECO:0000259" key="2">
    <source>
        <dbReference type="PROSITE" id="PS51084"/>
    </source>
</evidence>
<feature type="domain" description="HIT" evidence="2">
    <location>
        <begin position="9"/>
        <end position="116"/>
    </location>
</feature>
<dbReference type="InterPro" id="IPR036265">
    <property type="entry name" value="HIT-like_sf"/>
</dbReference>
<dbReference type="PRINTS" id="PR00332">
    <property type="entry name" value="HISTRIAD"/>
</dbReference>
<protein>
    <submittedName>
        <fullName evidence="3">Histidine triad (HIT) family protein</fullName>
    </submittedName>
</protein>
<evidence type="ECO:0000313" key="4">
    <source>
        <dbReference type="Proteomes" id="UP001257739"/>
    </source>
</evidence>